<dbReference type="FunFam" id="3.30.40.10:FF:000105">
    <property type="entry name" value="WD repeat and FYVE domain-containing protein 2"/>
    <property type="match status" value="1"/>
</dbReference>
<comment type="subcellular location">
    <subcellularLocation>
        <location evidence="1">Early endosome</location>
    </subcellularLocation>
</comment>
<dbReference type="EMBL" id="RCHS01003423">
    <property type="protein sequence ID" value="RMX42111.1"/>
    <property type="molecule type" value="Genomic_DNA"/>
</dbReference>
<dbReference type="PRINTS" id="PR00320">
    <property type="entry name" value="GPROTEINBRPT"/>
</dbReference>
<dbReference type="InterPro" id="IPR036322">
    <property type="entry name" value="WD40_repeat_dom_sf"/>
</dbReference>
<dbReference type="Pfam" id="PF00400">
    <property type="entry name" value="WD40"/>
    <property type="match status" value="2"/>
</dbReference>
<dbReference type="InterPro" id="IPR020472">
    <property type="entry name" value="WD40_PAC1"/>
</dbReference>
<dbReference type="SUPFAM" id="SSF57903">
    <property type="entry name" value="FYVE/PHD zinc finger"/>
    <property type="match status" value="1"/>
</dbReference>
<dbReference type="PROSITE" id="PS00678">
    <property type="entry name" value="WD_REPEATS_1"/>
    <property type="match status" value="2"/>
</dbReference>
<dbReference type="InterPro" id="IPR001680">
    <property type="entry name" value="WD40_rpt"/>
</dbReference>
<dbReference type="PANTHER" id="PTHR46189:SF1">
    <property type="entry name" value="LD41958P"/>
    <property type="match status" value="1"/>
</dbReference>
<dbReference type="STRING" id="46731.A0A3M6TLE9"/>
<reference evidence="11 12" key="1">
    <citation type="journal article" date="2018" name="Sci. Rep.">
        <title>Comparative analysis of the Pocillopora damicornis genome highlights role of immune system in coral evolution.</title>
        <authorList>
            <person name="Cunning R."/>
            <person name="Bay R.A."/>
            <person name="Gillette P."/>
            <person name="Baker A.C."/>
            <person name="Traylor-Knowles N."/>
        </authorList>
    </citation>
    <scope>NUCLEOTIDE SEQUENCE [LARGE SCALE GENOMIC DNA]</scope>
    <source>
        <strain evidence="11">RSMAS</strain>
        <tissue evidence="11">Whole animal</tissue>
    </source>
</reference>
<gene>
    <name evidence="11" type="ORF">pdam_00001276</name>
</gene>
<dbReference type="Proteomes" id="UP000275408">
    <property type="component" value="Unassembled WGS sequence"/>
</dbReference>
<dbReference type="InterPro" id="IPR011011">
    <property type="entry name" value="Znf_FYVE_PHD"/>
</dbReference>
<dbReference type="SUPFAM" id="SSF50978">
    <property type="entry name" value="WD40 repeat-like"/>
    <property type="match status" value="1"/>
</dbReference>
<feature type="repeat" description="WD" evidence="9">
    <location>
        <begin position="241"/>
        <end position="270"/>
    </location>
</feature>
<evidence type="ECO:0000256" key="3">
    <source>
        <dbReference type="ARBA" id="ARBA00022723"/>
    </source>
</evidence>
<proteinExistence type="predicted"/>
<keyword evidence="12" id="KW-1185">Reference proteome</keyword>
<dbReference type="AlphaFoldDB" id="A0A3M6TLE9"/>
<comment type="caution">
    <text evidence="11">The sequence shown here is derived from an EMBL/GenBank/DDBJ whole genome shotgun (WGS) entry which is preliminary data.</text>
</comment>
<organism evidence="11 12">
    <name type="scientific">Pocillopora damicornis</name>
    <name type="common">Cauliflower coral</name>
    <name type="synonym">Millepora damicornis</name>
    <dbReference type="NCBI Taxonomy" id="46731"/>
    <lineage>
        <taxon>Eukaryota</taxon>
        <taxon>Metazoa</taxon>
        <taxon>Cnidaria</taxon>
        <taxon>Anthozoa</taxon>
        <taxon>Hexacorallia</taxon>
        <taxon>Scleractinia</taxon>
        <taxon>Astrocoeniina</taxon>
        <taxon>Pocilloporidae</taxon>
        <taxon>Pocillopora</taxon>
    </lineage>
</organism>
<dbReference type="GO" id="GO:0008270">
    <property type="term" value="F:zinc ion binding"/>
    <property type="evidence" value="ECO:0007669"/>
    <property type="project" value="UniProtKB-KW"/>
</dbReference>
<dbReference type="InterPro" id="IPR000306">
    <property type="entry name" value="Znf_FYVE"/>
</dbReference>
<evidence type="ECO:0000256" key="8">
    <source>
        <dbReference type="PROSITE-ProRule" id="PRU00091"/>
    </source>
</evidence>
<sequence>HFRYKSSLLHVGKTFVSLKRAEMAATIKDPDEDSSRPKGKHIKAVLVNKLEGCSGVVNMAVTIPHEDAVISVSDDKSIRLWIKRESGQYWPSVCHVMESECSALDYHGTSRRLFVGLDDGAISEFEVSEDFNRLHASRKYLAHMNRLTGIVFSLENEWLLSVGRDKYLQWHDCTTGKRLGGFQTEAWCTSLQFDAESKHVFVGDYGGHISVIKLESSSLSLVTTLNGHSGKLRPWHSWFGTGSVRSLAWDAESKLLFSGSFDESIIVWDIGGQKGTALELHGHITKVQSLCYAPHAKKLISCSEDGIVRIWDMNVKRKETPEWSQSDVCERCGGPFFWNFKGMWSQKAVGVRQHHCRKCGRAVCNECSNNESSYPIMGFENSVRFCTECYADITDEDREPLADFHDAKHTTRSLHLDLSKGRLLTCGGDRIIKVSLASPFECLYLGHKSNSPVMSID</sequence>
<dbReference type="OrthoDB" id="63070at2759"/>
<accession>A0A3M6TLE9</accession>
<dbReference type="GO" id="GO:0005769">
    <property type="term" value="C:early endosome"/>
    <property type="evidence" value="ECO:0007669"/>
    <property type="project" value="UniProtKB-SubCell"/>
</dbReference>
<keyword evidence="5" id="KW-0967">Endosome</keyword>
<evidence type="ECO:0000256" key="4">
    <source>
        <dbReference type="ARBA" id="ARBA00022737"/>
    </source>
</evidence>
<evidence type="ECO:0000256" key="2">
    <source>
        <dbReference type="ARBA" id="ARBA00022574"/>
    </source>
</evidence>
<dbReference type="PROSITE" id="PS50082">
    <property type="entry name" value="WD_REPEATS_2"/>
    <property type="match status" value="2"/>
</dbReference>
<evidence type="ECO:0000256" key="1">
    <source>
        <dbReference type="ARBA" id="ARBA00004412"/>
    </source>
</evidence>
<keyword evidence="3" id="KW-0479">Metal-binding</keyword>
<feature type="domain" description="FYVE-type" evidence="10">
    <location>
        <begin position="323"/>
        <end position="394"/>
    </location>
</feature>
<feature type="repeat" description="WD" evidence="9">
    <location>
        <begin position="280"/>
        <end position="314"/>
    </location>
</feature>
<keyword evidence="4" id="KW-0677">Repeat</keyword>
<evidence type="ECO:0000256" key="9">
    <source>
        <dbReference type="PROSITE-ProRule" id="PRU00221"/>
    </source>
</evidence>
<dbReference type="InterPro" id="IPR017455">
    <property type="entry name" value="Znf_FYVE-rel"/>
</dbReference>
<evidence type="ECO:0000313" key="11">
    <source>
        <dbReference type="EMBL" id="RMX42111.1"/>
    </source>
</evidence>
<dbReference type="CDD" id="cd15718">
    <property type="entry name" value="FYVE_WDFY1_like"/>
    <property type="match status" value="1"/>
</dbReference>
<dbReference type="SMART" id="SM00320">
    <property type="entry name" value="WD40"/>
    <property type="match status" value="7"/>
</dbReference>
<keyword evidence="6 8" id="KW-0863">Zinc-finger</keyword>
<dbReference type="InterPro" id="IPR042234">
    <property type="entry name" value="WDFY1/WDFY2"/>
</dbReference>
<dbReference type="InterPro" id="IPR013083">
    <property type="entry name" value="Znf_RING/FYVE/PHD"/>
</dbReference>
<evidence type="ECO:0000256" key="7">
    <source>
        <dbReference type="ARBA" id="ARBA00022833"/>
    </source>
</evidence>
<dbReference type="Gene3D" id="2.130.10.10">
    <property type="entry name" value="YVTN repeat-like/Quinoprotein amine dehydrogenase"/>
    <property type="match status" value="2"/>
</dbReference>
<dbReference type="Pfam" id="PF01363">
    <property type="entry name" value="FYVE"/>
    <property type="match status" value="1"/>
</dbReference>
<dbReference type="InterPro" id="IPR019775">
    <property type="entry name" value="WD40_repeat_CS"/>
</dbReference>
<dbReference type="PROSITE" id="PS50294">
    <property type="entry name" value="WD_REPEATS_REGION"/>
    <property type="match status" value="1"/>
</dbReference>
<dbReference type="InterPro" id="IPR015943">
    <property type="entry name" value="WD40/YVTN_repeat-like_dom_sf"/>
</dbReference>
<evidence type="ECO:0000256" key="6">
    <source>
        <dbReference type="ARBA" id="ARBA00022771"/>
    </source>
</evidence>
<protein>
    <recommendedName>
        <fullName evidence="10">FYVE-type domain-containing protein</fullName>
    </recommendedName>
</protein>
<name>A0A3M6TLE9_POCDA</name>
<dbReference type="Gene3D" id="3.30.40.10">
    <property type="entry name" value="Zinc/RING finger domain, C3HC4 (zinc finger)"/>
    <property type="match status" value="1"/>
</dbReference>
<evidence type="ECO:0000313" key="12">
    <source>
        <dbReference type="Proteomes" id="UP000275408"/>
    </source>
</evidence>
<evidence type="ECO:0000256" key="5">
    <source>
        <dbReference type="ARBA" id="ARBA00022753"/>
    </source>
</evidence>
<keyword evidence="2 9" id="KW-0853">WD repeat</keyword>
<dbReference type="PROSITE" id="PS50178">
    <property type="entry name" value="ZF_FYVE"/>
    <property type="match status" value="1"/>
</dbReference>
<dbReference type="SMART" id="SM00064">
    <property type="entry name" value="FYVE"/>
    <property type="match status" value="1"/>
</dbReference>
<feature type="non-terminal residue" evidence="11">
    <location>
        <position position="1"/>
    </location>
</feature>
<evidence type="ECO:0000259" key="10">
    <source>
        <dbReference type="PROSITE" id="PS50178"/>
    </source>
</evidence>
<keyword evidence="7" id="KW-0862">Zinc</keyword>
<dbReference type="PANTHER" id="PTHR46189">
    <property type="entry name" value="LD41958P"/>
    <property type="match status" value="1"/>
</dbReference>